<dbReference type="EMBL" id="LKCW01000256">
    <property type="protein sequence ID" value="KPM35381.1"/>
    <property type="molecule type" value="Genomic_DNA"/>
</dbReference>
<dbReference type="OrthoDB" id="2684236at2759"/>
<dbReference type="Proteomes" id="UP000050424">
    <property type="component" value="Unassembled WGS sequence"/>
</dbReference>
<feature type="compositionally biased region" description="Polar residues" evidence="1">
    <location>
        <begin position="509"/>
        <end position="518"/>
    </location>
</feature>
<dbReference type="PANTHER" id="PTHR34365">
    <property type="entry name" value="ENOLASE (DUF1399)"/>
    <property type="match status" value="1"/>
</dbReference>
<keyword evidence="3" id="KW-1185">Reference proteome</keyword>
<proteinExistence type="predicted"/>
<reference evidence="2 3" key="1">
    <citation type="submission" date="2015-09" db="EMBL/GenBank/DDBJ databases">
        <title>Draft genome of a European isolate of the apple canker pathogen Neonectria ditissima.</title>
        <authorList>
            <person name="Gomez-Cortecero A."/>
            <person name="Harrison R.J."/>
            <person name="Armitage A.D."/>
        </authorList>
    </citation>
    <scope>NUCLEOTIDE SEQUENCE [LARGE SCALE GENOMIC DNA]</scope>
    <source>
        <strain evidence="2 3">R09/05</strain>
    </source>
</reference>
<protein>
    <submittedName>
        <fullName evidence="2">Uncharacterized protein</fullName>
    </submittedName>
</protein>
<feature type="compositionally biased region" description="Basic and acidic residues" evidence="1">
    <location>
        <begin position="483"/>
        <end position="495"/>
    </location>
</feature>
<evidence type="ECO:0000256" key="1">
    <source>
        <dbReference type="SAM" id="MobiDB-lite"/>
    </source>
</evidence>
<sequence length="591" mass="68024">MTLDVLRNFWRSHSSALPNVDHLRIPKNIVGASVTRRQCITHLYLLEQFVSAKSKVTRWANFNLIPSEAAWKFYVNMAVERMAKWFELSHEMDLRHVIPPLDVLMVWHAIMQRPEEWDAFVDLTRVDHHQWDWDLLLRTLQVTRVGRFELLRESREIVRQVYSTPDLLEFMDASTAFILSPSPNQATEHLAQLFLHRRGTNPFRTPRGQVDVRFDFHGVVDAQLSFADRMLQYSWHRMYAPQRTDDAQFGSAIERYKRFMTLFQFSSEIQSLGTLAREPPQPLVPALDIDLVWRTHMLCPREFRWFSAHIYGRLIRHTPSRDSGFMSDRRTGRIYQHVFGEEYSLCLCWPCVDGRERRGFSPIGRSARPTFEEERIEERNRRISCVIDVPFKFGVKQCKKCGSHRRRGCKEKDAINVVEAPVRTIHQSRRALEGVQDAAATRMASASWWTGQGSSPAPEAEPLLNAIVVSRLREGNGSSIPTLRHEFRSITDRGPSDQMPWATRATRRIPSNESSHSAANHGDSGRTSHYTHVPSSHKQPGPLPSEAGPSRVPENQTPSYYRAPRSAASKGRGESHMGIDVGLWMARSTPR</sequence>
<dbReference type="AlphaFoldDB" id="A0A0P7B455"/>
<comment type="caution">
    <text evidence="2">The sequence shown here is derived from an EMBL/GenBank/DDBJ whole genome shotgun (WGS) entry which is preliminary data.</text>
</comment>
<dbReference type="STRING" id="78410.A0A0P7B455"/>
<organism evidence="2 3">
    <name type="scientific">Neonectria ditissima</name>
    <dbReference type="NCBI Taxonomy" id="78410"/>
    <lineage>
        <taxon>Eukaryota</taxon>
        <taxon>Fungi</taxon>
        <taxon>Dikarya</taxon>
        <taxon>Ascomycota</taxon>
        <taxon>Pezizomycotina</taxon>
        <taxon>Sordariomycetes</taxon>
        <taxon>Hypocreomycetidae</taxon>
        <taxon>Hypocreales</taxon>
        <taxon>Nectriaceae</taxon>
        <taxon>Neonectria</taxon>
    </lineage>
</organism>
<gene>
    <name evidence="2" type="ORF">AK830_g11184</name>
</gene>
<accession>A0A0P7B455</accession>
<feature type="region of interest" description="Disordered" evidence="1">
    <location>
        <begin position="476"/>
        <end position="577"/>
    </location>
</feature>
<name>A0A0P7B455_9HYPO</name>
<dbReference type="InterPro" id="IPR009836">
    <property type="entry name" value="GRDP-like"/>
</dbReference>
<feature type="compositionally biased region" description="Polar residues" evidence="1">
    <location>
        <begin position="525"/>
        <end position="538"/>
    </location>
</feature>
<evidence type="ECO:0000313" key="3">
    <source>
        <dbReference type="Proteomes" id="UP000050424"/>
    </source>
</evidence>
<dbReference type="PANTHER" id="PTHR34365:SF7">
    <property type="entry name" value="GLYCINE-RICH DOMAIN-CONTAINING PROTEIN 1"/>
    <property type="match status" value="1"/>
</dbReference>
<dbReference type="Pfam" id="PF07173">
    <property type="entry name" value="GRDP-like"/>
    <property type="match status" value="1"/>
</dbReference>
<evidence type="ECO:0000313" key="2">
    <source>
        <dbReference type="EMBL" id="KPM35381.1"/>
    </source>
</evidence>